<dbReference type="GO" id="GO:0005737">
    <property type="term" value="C:cytoplasm"/>
    <property type="evidence" value="ECO:0007669"/>
    <property type="project" value="TreeGrafter"/>
</dbReference>
<name>A0A918F979_AGRME</name>
<proteinExistence type="predicted"/>
<reference evidence="2" key="1">
    <citation type="journal article" date="2014" name="Int. J. Syst. Evol. Microbiol.">
        <title>Complete genome sequence of Corynebacterium casei LMG S-19264T (=DSM 44701T), isolated from a smear-ripened cheese.</title>
        <authorList>
            <consortium name="US DOE Joint Genome Institute (JGI-PGF)"/>
            <person name="Walter F."/>
            <person name="Albersmeier A."/>
            <person name="Kalinowski J."/>
            <person name="Ruckert C."/>
        </authorList>
    </citation>
    <scope>NUCLEOTIDE SEQUENCE</scope>
    <source>
        <strain evidence="2">JCM 3346</strain>
    </source>
</reference>
<dbReference type="GO" id="GO:0006145">
    <property type="term" value="P:purine nucleobase catabolic process"/>
    <property type="evidence" value="ECO:0007669"/>
    <property type="project" value="TreeGrafter"/>
</dbReference>
<dbReference type="Proteomes" id="UP000610303">
    <property type="component" value="Unassembled WGS sequence"/>
</dbReference>
<dbReference type="Pfam" id="PF01979">
    <property type="entry name" value="Amidohydro_1"/>
    <property type="match status" value="1"/>
</dbReference>
<dbReference type="InterPro" id="IPR050138">
    <property type="entry name" value="DHOase/Allantoinase_Hydrolase"/>
</dbReference>
<organism evidence="2 3">
    <name type="scientific">Agromyces mediolanus</name>
    <name type="common">Corynebacterium mediolanum</name>
    <dbReference type="NCBI Taxonomy" id="41986"/>
    <lineage>
        <taxon>Bacteria</taxon>
        <taxon>Bacillati</taxon>
        <taxon>Actinomycetota</taxon>
        <taxon>Actinomycetes</taxon>
        <taxon>Micrococcales</taxon>
        <taxon>Microbacteriaceae</taxon>
        <taxon>Agromyces</taxon>
    </lineage>
</organism>
<dbReference type="GO" id="GO:0004038">
    <property type="term" value="F:allantoinase activity"/>
    <property type="evidence" value="ECO:0007669"/>
    <property type="project" value="TreeGrafter"/>
</dbReference>
<feature type="domain" description="Amidohydrolase-related" evidence="1">
    <location>
        <begin position="54"/>
        <end position="431"/>
    </location>
</feature>
<dbReference type="InterPro" id="IPR032466">
    <property type="entry name" value="Metal_Hydrolase"/>
</dbReference>
<dbReference type="InterPro" id="IPR006680">
    <property type="entry name" value="Amidohydro-rel"/>
</dbReference>
<dbReference type="RefSeq" id="WP_189083381.1">
    <property type="nucleotide sequence ID" value="NZ_BMRJ01000001.1"/>
</dbReference>
<dbReference type="SUPFAM" id="SSF51338">
    <property type="entry name" value="Composite domain of metallo-dependent hydrolases"/>
    <property type="match status" value="1"/>
</dbReference>
<evidence type="ECO:0000313" key="3">
    <source>
        <dbReference type="Proteomes" id="UP000610303"/>
    </source>
</evidence>
<dbReference type="Gene3D" id="2.30.40.10">
    <property type="entry name" value="Urease, subunit C, domain 1"/>
    <property type="match status" value="1"/>
</dbReference>
<protein>
    <submittedName>
        <fullName evidence="2">Allantoinase</fullName>
    </submittedName>
</protein>
<gene>
    <name evidence="2" type="primary">allB</name>
    <name evidence="2" type="ORF">GCM10010196_01180</name>
</gene>
<dbReference type="Gene3D" id="3.20.20.140">
    <property type="entry name" value="Metal-dependent hydrolases"/>
    <property type="match status" value="1"/>
</dbReference>
<dbReference type="AlphaFoldDB" id="A0A918F979"/>
<dbReference type="PANTHER" id="PTHR43668">
    <property type="entry name" value="ALLANTOINASE"/>
    <property type="match status" value="1"/>
</dbReference>
<evidence type="ECO:0000259" key="1">
    <source>
        <dbReference type="Pfam" id="PF01979"/>
    </source>
</evidence>
<dbReference type="SUPFAM" id="SSF51556">
    <property type="entry name" value="Metallo-dependent hydrolases"/>
    <property type="match status" value="1"/>
</dbReference>
<sequence>MSRAELAVVGERVLLGDELVPATVFVEAGRIAAVRRGADREVDAERVFDAGDDVVSPGFVDLHVHFDNPGDDLAADYRIGTANAALGGCTFVIEHPFTTPPTTTAARYAAKSELGAHGAIVDFGLWGALTGPGLGELGGQRELGAPGFKAFLPENDMDYPSASDDDLRQGLAETARHGGLVLVHAEDREGLSAAIAAERAAGRTDYGAALAARSPELELEAVRRVLEIAEKTGGAVHFVHLSLPAAVDLVTAARERGVAASCEVTAHHLLLDAEDFLRLGWTALCAPPLRARPEVEGMWQRLRDGAIDAVVSDHCVYSVADKAVAEHDALGGPFGIQSAREFAPLFLDEALRRGWALPEALALVTSRPAERCGAAPAKGRIAPGADADLAVLQLGEPRPVQASGQFGPHRWSPYEGRPSTVRVRATVARGEFVVLDGGLVTDHGPGAFVPLAIPAPAPAKSSA</sequence>
<dbReference type="PANTHER" id="PTHR43668:SF2">
    <property type="entry name" value="ALLANTOINASE"/>
    <property type="match status" value="1"/>
</dbReference>
<accession>A0A918F979</accession>
<dbReference type="InterPro" id="IPR011059">
    <property type="entry name" value="Metal-dep_hydrolase_composite"/>
</dbReference>
<evidence type="ECO:0000313" key="2">
    <source>
        <dbReference type="EMBL" id="GGR12485.1"/>
    </source>
</evidence>
<comment type="caution">
    <text evidence="2">The sequence shown here is derived from an EMBL/GenBank/DDBJ whole genome shotgun (WGS) entry which is preliminary data.</text>
</comment>
<keyword evidence="3" id="KW-1185">Reference proteome</keyword>
<dbReference type="EMBL" id="BMRJ01000001">
    <property type="protein sequence ID" value="GGR12485.1"/>
    <property type="molecule type" value="Genomic_DNA"/>
</dbReference>
<reference evidence="2" key="2">
    <citation type="submission" date="2020-09" db="EMBL/GenBank/DDBJ databases">
        <authorList>
            <person name="Sun Q."/>
            <person name="Ohkuma M."/>
        </authorList>
    </citation>
    <scope>NUCLEOTIDE SEQUENCE</scope>
    <source>
        <strain evidence="2">JCM 3346</strain>
    </source>
</reference>